<dbReference type="Gene3D" id="3.30.70.1170">
    <property type="entry name" value="Sun protein, domain 3"/>
    <property type="match status" value="1"/>
</dbReference>
<evidence type="ECO:0000256" key="8">
    <source>
        <dbReference type="ARBA" id="ARBA00022691"/>
    </source>
</evidence>
<dbReference type="CDD" id="cd02440">
    <property type="entry name" value="AdoMet_MTases"/>
    <property type="match status" value="1"/>
</dbReference>
<evidence type="ECO:0000256" key="12">
    <source>
        <dbReference type="ARBA" id="ARBA00047283"/>
    </source>
</evidence>
<dbReference type="InterPro" id="IPR023267">
    <property type="entry name" value="RCMT"/>
</dbReference>
<dbReference type="Pfam" id="PF01189">
    <property type="entry name" value="Methyltr_RsmB-F"/>
    <property type="match status" value="1"/>
</dbReference>
<dbReference type="InterPro" id="IPR006027">
    <property type="entry name" value="NusB_RsmB_TIM44"/>
</dbReference>
<keyword evidence="9 13" id="KW-0694">RNA-binding</keyword>
<feature type="binding site" evidence="13">
    <location>
        <begin position="263"/>
        <end position="269"/>
    </location>
    <ligand>
        <name>S-adenosyl-L-methionine</name>
        <dbReference type="ChEBI" id="CHEBI:59789"/>
    </ligand>
</feature>
<evidence type="ECO:0000259" key="14">
    <source>
        <dbReference type="PROSITE" id="PS51686"/>
    </source>
</evidence>
<keyword evidence="8 13" id="KW-0949">S-adenosyl-L-methionine</keyword>
<evidence type="ECO:0000256" key="10">
    <source>
        <dbReference type="ARBA" id="ARBA00030399"/>
    </source>
</evidence>
<organism evidence="15 16">
    <name type="scientific">Phormidium yuhuli AB48</name>
    <dbReference type="NCBI Taxonomy" id="2940671"/>
    <lineage>
        <taxon>Bacteria</taxon>
        <taxon>Bacillati</taxon>
        <taxon>Cyanobacteriota</taxon>
        <taxon>Cyanophyceae</taxon>
        <taxon>Oscillatoriophycideae</taxon>
        <taxon>Oscillatoriales</taxon>
        <taxon>Oscillatoriaceae</taxon>
        <taxon>Phormidium</taxon>
        <taxon>Phormidium yuhuli</taxon>
    </lineage>
</organism>
<feature type="active site" description="Nucleophile" evidence="13">
    <location>
        <position position="384"/>
    </location>
</feature>
<feature type="binding site" evidence="13">
    <location>
        <position position="331"/>
    </location>
    <ligand>
        <name>S-adenosyl-L-methionine</name>
        <dbReference type="ChEBI" id="CHEBI:59789"/>
    </ligand>
</feature>
<dbReference type="Pfam" id="PF22458">
    <property type="entry name" value="RsmF-B_ferredox"/>
    <property type="match status" value="1"/>
</dbReference>
<evidence type="ECO:0000256" key="5">
    <source>
        <dbReference type="ARBA" id="ARBA00022552"/>
    </source>
</evidence>
<dbReference type="InterPro" id="IPR004573">
    <property type="entry name" value="rRNA_ssu_MeTfrase_B"/>
</dbReference>
<dbReference type="RefSeq" id="WP_252663579.1">
    <property type="nucleotide sequence ID" value="NZ_CP098611.1"/>
</dbReference>
<dbReference type="EMBL" id="CP098611">
    <property type="protein sequence ID" value="USR91565.1"/>
    <property type="molecule type" value="Genomic_DNA"/>
</dbReference>
<dbReference type="NCBIfam" id="NF011494">
    <property type="entry name" value="PRK14902.1"/>
    <property type="match status" value="1"/>
</dbReference>
<dbReference type="Pfam" id="PF01029">
    <property type="entry name" value="NusB"/>
    <property type="match status" value="1"/>
</dbReference>
<dbReference type="Gene3D" id="1.10.940.10">
    <property type="entry name" value="NusB-like"/>
    <property type="match status" value="1"/>
</dbReference>
<evidence type="ECO:0000313" key="15">
    <source>
        <dbReference type="EMBL" id="USR91565.1"/>
    </source>
</evidence>
<keyword evidence="16" id="KW-1185">Reference proteome</keyword>
<evidence type="ECO:0000256" key="9">
    <source>
        <dbReference type="ARBA" id="ARBA00022884"/>
    </source>
</evidence>
<comment type="similarity">
    <text evidence="13">Belongs to the class I-like SAM-binding methyltransferase superfamily. RsmB/NOP family.</text>
</comment>
<dbReference type="NCBIfam" id="NF011493">
    <property type="entry name" value="PRK14901.1"/>
    <property type="match status" value="1"/>
</dbReference>
<evidence type="ECO:0000256" key="13">
    <source>
        <dbReference type="PROSITE-ProRule" id="PRU01023"/>
    </source>
</evidence>
<evidence type="ECO:0000256" key="11">
    <source>
        <dbReference type="ARBA" id="ARBA00031088"/>
    </source>
</evidence>
<dbReference type="NCBIfam" id="TIGR00563">
    <property type="entry name" value="rsmB"/>
    <property type="match status" value="1"/>
</dbReference>
<accession>A0ABY5ARC4</accession>
<comment type="subcellular location">
    <subcellularLocation>
        <location evidence="2">Cytoplasm</location>
    </subcellularLocation>
</comment>
<evidence type="ECO:0000256" key="2">
    <source>
        <dbReference type="ARBA" id="ARBA00004496"/>
    </source>
</evidence>
<name>A0ABY5ARC4_9CYAN</name>
<dbReference type="PANTHER" id="PTHR22807:SF53">
    <property type="entry name" value="RIBOSOMAL RNA SMALL SUBUNIT METHYLTRANSFERASE B-RELATED"/>
    <property type="match status" value="1"/>
</dbReference>
<gene>
    <name evidence="15" type="ORF">NEA10_02210</name>
</gene>
<dbReference type="PROSITE" id="PS51686">
    <property type="entry name" value="SAM_MT_RSMB_NOP"/>
    <property type="match status" value="1"/>
</dbReference>
<evidence type="ECO:0000256" key="4">
    <source>
        <dbReference type="ARBA" id="ARBA00022490"/>
    </source>
</evidence>
<evidence type="ECO:0000256" key="6">
    <source>
        <dbReference type="ARBA" id="ARBA00022603"/>
    </source>
</evidence>
<keyword evidence="6 13" id="KW-0489">Methyltransferase</keyword>
<dbReference type="PANTHER" id="PTHR22807">
    <property type="entry name" value="NOP2 YEAST -RELATED NOL1/NOP2/FMU SUN DOMAIN-CONTAINING"/>
    <property type="match status" value="1"/>
</dbReference>
<feature type="domain" description="SAM-dependent MTase RsmB/NOP-type" evidence="14">
    <location>
        <begin position="173"/>
        <end position="444"/>
    </location>
</feature>
<comment type="function">
    <text evidence="1">Specifically methylates the cytosine at position 967 (m5C967) of 16S rRNA.</text>
</comment>
<dbReference type="InterPro" id="IPR001678">
    <property type="entry name" value="MeTrfase_RsmB-F_NOP2_dom"/>
</dbReference>
<dbReference type="InterPro" id="IPR035926">
    <property type="entry name" value="NusB-like_sf"/>
</dbReference>
<proteinExistence type="inferred from homology"/>
<dbReference type="Proteomes" id="UP001056708">
    <property type="component" value="Chromosome"/>
</dbReference>
<dbReference type="Gene3D" id="3.40.50.150">
    <property type="entry name" value="Vaccinia Virus protein VP39"/>
    <property type="match status" value="1"/>
</dbReference>
<sequence>MSHPRQVAVMALNEIERKDTYADVALQRQLAKSRLTGGDRALATELVYGVVRRRRSLDAVIDQFAKKPARQQALELRVLLRLGLYQLIYLDRVAEALAVDSTVELAKVQGLGGLTKVVNGILRQYLRQRTPENPLAIPLPENPVSCLGVRHSYPDWIVQQWSESLGIGEAEQLCCWFNQPPQLYLRVNPLKTTREEVQKSFLEAGIEVETLPNLPQGLKLPSAGQIEALPGYSEGWWTVQDASAQWVSHLLNPQPGEVIVDACAAPGGKTTHIAELMGDMGQIWACDRTASRLKKVDQNCQRLQLQSVKTMLGDSRDLTQFQESCDRVLLDVPCSGLGTLHRRADLRWRQTPEAITELAQLQQGLLTAAAGWLKPGGVLVYATCTVSYPENEGVIQPFLDRHPHWTIEPPPQDWNLPVSESGGVRLYPHRHESDGFFMVKLRRRST</sequence>
<keyword evidence="5" id="KW-0698">rRNA processing</keyword>
<dbReference type="SUPFAM" id="SSF48013">
    <property type="entry name" value="NusB-like"/>
    <property type="match status" value="1"/>
</dbReference>
<dbReference type="InterPro" id="IPR049560">
    <property type="entry name" value="MeTrfase_RsmB-F_NOP2_cat"/>
</dbReference>
<dbReference type="GO" id="GO:0008168">
    <property type="term" value="F:methyltransferase activity"/>
    <property type="evidence" value="ECO:0007669"/>
    <property type="project" value="UniProtKB-KW"/>
</dbReference>
<protein>
    <recommendedName>
        <fullName evidence="3">16S rRNA (cytosine(967)-C(5))-methyltransferase</fullName>
        <ecNumber evidence="3">2.1.1.176</ecNumber>
    </recommendedName>
    <alternativeName>
        <fullName evidence="10">16S rRNA m5C967 methyltransferase</fullName>
    </alternativeName>
    <alternativeName>
        <fullName evidence="11">rRNA (cytosine-C(5)-)-methyltransferase RsmB</fullName>
    </alternativeName>
</protein>
<evidence type="ECO:0000256" key="7">
    <source>
        <dbReference type="ARBA" id="ARBA00022679"/>
    </source>
</evidence>
<keyword evidence="4" id="KW-0963">Cytoplasm</keyword>
<keyword evidence="7 13" id="KW-0808">Transferase</keyword>
<evidence type="ECO:0000313" key="16">
    <source>
        <dbReference type="Proteomes" id="UP001056708"/>
    </source>
</evidence>
<dbReference type="InterPro" id="IPR054728">
    <property type="entry name" value="RsmB-like_ferredoxin"/>
</dbReference>
<dbReference type="GO" id="GO:0032259">
    <property type="term" value="P:methylation"/>
    <property type="evidence" value="ECO:0007669"/>
    <property type="project" value="UniProtKB-KW"/>
</dbReference>
<feature type="binding site" evidence="13">
    <location>
        <position position="314"/>
    </location>
    <ligand>
        <name>S-adenosyl-L-methionine</name>
        <dbReference type="ChEBI" id="CHEBI:59789"/>
    </ligand>
</feature>
<dbReference type="SUPFAM" id="SSF53335">
    <property type="entry name" value="S-adenosyl-L-methionine-dependent methyltransferases"/>
    <property type="match status" value="1"/>
</dbReference>
<comment type="catalytic activity">
    <reaction evidence="12">
        <text>cytidine(967) in 16S rRNA + S-adenosyl-L-methionine = 5-methylcytidine(967) in 16S rRNA + S-adenosyl-L-homocysteine + H(+)</text>
        <dbReference type="Rhea" id="RHEA:42748"/>
        <dbReference type="Rhea" id="RHEA-COMP:10219"/>
        <dbReference type="Rhea" id="RHEA-COMP:10220"/>
        <dbReference type="ChEBI" id="CHEBI:15378"/>
        <dbReference type="ChEBI" id="CHEBI:57856"/>
        <dbReference type="ChEBI" id="CHEBI:59789"/>
        <dbReference type="ChEBI" id="CHEBI:74483"/>
        <dbReference type="ChEBI" id="CHEBI:82748"/>
        <dbReference type="EC" id="2.1.1.176"/>
    </reaction>
</comment>
<reference evidence="15" key="1">
    <citation type="submission" date="2022-06" db="EMBL/GenBank/DDBJ databases">
        <title>Genome sequence of Phormidium yuhuli AB48 isolated from an industrial photobioreactor environment.</title>
        <authorList>
            <person name="Qiu Y."/>
            <person name="Noonan A.J.C."/>
            <person name="Dofher K."/>
            <person name="Koch M."/>
            <person name="Kieft B."/>
            <person name="Lin X."/>
            <person name="Ziels R.M."/>
            <person name="Hallam S.J."/>
        </authorList>
    </citation>
    <scope>NUCLEOTIDE SEQUENCE</scope>
    <source>
        <strain evidence="15">AB48</strain>
    </source>
</reference>
<feature type="binding site" evidence="13">
    <location>
        <position position="287"/>
    </location>
    <ligand>
        <name>S-adenosyl-L-methionine</name>
        <dbReference type="ChEBI" id="CHEBI:59789"/>
    </ligand>
</feature>
<dbReference type="PRINTS" id="PR02008">
    <property type="entry name" value="RCMTFAMILY"/>
</dbReference>
<dbReference type="EC" id="2.1.1.176" evidence="3"/>
<dbReference type="InterPro" id="IPR029063">
    <property type="entry name" value="SAM-dependent_MTases_sf"/>
</dbReference>
<evidence type="ECO:0000256" key="3">
    <source>
        <dbReference type="ARBA" id="ARBA00012140"/>
    </source>
</evidence>
<evidence type="ECO:0000256" key="1">
    <source>
        <dbReference type="ARBA" id="ARBA00002724"/>
    </source>
</evidence>